<dbReference type="STRING" id="1494590.ATN84_05510"/>
<proteinExistence type="predicted"/>
<feature type="domain" description="Glycosyl transferase family 1" evidence="1">
    <location>
        <begin position="238"/>
        <end position="390"/>
    </location>
</feature>
<feature type="domain" description="Glycosyltransferase subfamily 4-like N-terminal" evidence="2">
    <location>
        <begin position="23"/>
        <end position="231"/>
    </location>
</feature>
<dbReference type="PANTHER" id="PTHR45947:SF13">
    <property type="entry name" value="TRANSFERASE"/>
    <property type="match status" value="1"/>
</dbReference>
<evidence type="ECO:0000259" key="1">
    <source>
        <dbReference type="Pfam" id="PF00534"/>
    </source>
</evidence>
<organism evidence="3 4">
    <name type="scientific">Paramesorhizobium deserti</name>
    <dbReference type="NCBI Taxonomy" id="1494590"/>
    <lineage>
        <taxon>Bacteria</taxon>
        <taxon>Pseudomonadati</taxon>
        <taxon>Pseudomonadota</taxon>
        <taxon>Alphaproteobacteria</taxon>
        <taxon>Hyphomicrobiales</taxon>
        <taxon>Phyllobacteriaceae</taxon>
        <taxon>Paramesorhizobium</taxon>
    </lineage>
</organism>
<dbReference type="PANTHER" id="PTHR45947">
    <property type="entry name" value="SULFOQUINOVOSYL TRANSFERASE SQD2"/>
    <property type="match status" value="1"/>
</dbReference>
<dbReference type="GO" id="GO:0016757">
    <property type="term" value="F:glycosyltransferase activity"/>
    <property type="evidence" value="ECO:0007669"/>
    <property type="project" value="InterPro"/>
</dbReference>
<dbReference type="Gene3D" id="3.40.50.2000">
    <property type="entry name" value="Glycogen Phosphorylase B"/>
    <property type="match status" value="2"/>
</dbReference>
<dbReference type="InterPro" id="IPR001296">
    <property type="entry name" value="Glyco_trans_1"/>
</dbReference>
<evidence type="ECO:0000313" key="4">
    <source>
        <dbReference type="Proteomes" id="UP000070107"/>
    </source>
</evidence>
<comment type="caution">
    <text evidence="3">The sequence shown here is derived from an EMBL/GenBank/DDBJ whole genome shotgun (WGS) entry which is preliminary data.</text>
</comment>
<keyword evidence="4" id="KW-1185">Reference proteome</keyword>
<sequence length="416" mass="46145">MKQSEKDVHPRLLAINNYFYRRGGAETIFLEHMQLFQEIGWDVIPFAMQHPENRASPWSGYFVSEIEYGRKSSPLTKIVQAGKIIYSFEAQRKIEALIERAPPDIAHAHNVYHHISPSIFPTLKKAGIPTVMTVHDLKLACPAYKMLVDGHICEECRGGRIYNVVRHRCIKQSTALSGLVLLETMVHRGLGLYRDKVDRFVVPSRFYRDKLVEWGWPAEQFAYIPNFVDTDGFATGWDESDYFVFAGRLAPEKGIATLIRAAALSKQRLVIAGTGPEEKALRTLAAELGTDVTFAGHVSGESLFRLIGQSRALVLPSEWYENAPVSLLEAYALGRPVIGADIGGIPEMIREGETGMTAVSGDVDDLARVLSVMSDLSPAARAHMGSSGRDWVAREFSSAAYRDRMVDLYAALGASA</sequence>
<dbReference type="Proteomes" id="UP000070107">
    <property type="component" value="Unassembled WGS sequence"/>
</dbReference>
<accession>A0A135I2D3</accession>
<gene>
    <name evidence="3" type="ORF">ATN84_05510</name>
</gene>
<evidence type="ECO:0000259" key="2">
    <source>
        <dbReference type="Pfam" id="PF13439"/>
    </source>
</evidence>
<dbReference type="EMBL" id="LNTU01000001">
    <property type="protein sequence ID" value="KXF79574.1"/>
    <property type="molecule type" value="Genomic_DNA"/>
</dbReference>
<reference evidence="3 4" key="1">
    <citation type="submission" date="2015-11" db="EMBL/GenBank/DDBJ databases">
        <title>Draft genome sequence of Paramesorhizobium deserti A-3-E, a strain highly resistant to diverse beta-lactam antibiotics.</title>
        <authorList>
            <person name="Lv R."/>
            <person name="Yang X."/>
            <person name="Fang N."/>
            <person name="Guo J."/>
            <person name="Luo X."/>
            <person name="Peng F."/>
            <person name="Yang R."/>
            <person name="Cui Y."/>
            <person name="Fang C."/>
            <person name="Song Y."/>
        </authorList>
    </citation>
    <scope>NUCLEOTIDE SEQUENCE [LARGE SCALE GENOMIC DNA]</scope>
    <source>
        <strain evidence="3 4">A-3-E</strain>
    </source>
</reference>
<dbReference type="CDD" id="cd03801">
    <property type="entry name" value="GT4_PimA-like"/>
    <property type="match status" value="1"/>
</dbReference>
<dbReference type="AlphaFoldDB" id="A0A135I2D3"/>
<dbReference type="Pfam" id="PF00534">
    <property type="entry name" value="Glycos_transf_1"/>
    <property type="match status" value="1"/>
</dbReference>
<dbReference type="SUPFAM" id="SSF53756">
    <property type="entry name" value="UDP-Glycosyltransferase/glycogen phosphorylase"/>
    <property type="match status" value="1"/>
</dbReference>
<keyword evidence="3" id="KW-0808">Transferase</keyword>
<protein>
    <submittedName>
        <fullName evidence="3">Glycosyl transferase</fullName>
    </submittedName>
</protein>
<evidence type="ECO:0000313" key="3">
    <source>
        <dbReference type="EMBL" id="KXF79574.1"/>
    </source>
</evidence>
<dbReference type="InterPro" id="IPR028098">
    <property type="entry name" value="Glyco_trans_4-like_N"/>
</dbReference>
<dbReference type="Pfam" id="PF13439">
    <property type="entry name" value="Glyco_transf_4"/>
    <property type="match status" value="1"/>
</dbReference>
<dbReference type="InterPro" id="IPR050194">
    <property type="entry name" value="Glycosyltransferase_grp1"/>
</dbReference>
<name>A0A135I2D3_9HYPH</name>
<dbReference type="RefSeq" id="WP_068880909.1">
    <property type="nucleotide sequence ID" value="NZ_LNTU01000001.1"/>
</dbReference>